<dbReference type="InterPro" id="IPR001294">
    <property type="entry name" value="Phytochrome"/>
</dbReference>
<evidence type="ECO:0000259" key="17">
    <source>
        <dbReference type="PROSITE" id="PS50113"/>
    </source>
</evidence>
<keyword evidence="9" id="KW-0547">Nucleotide-binding</keyword>
<keyword evidence="6" id="KW-0597">Phosphoprotein</keyword>
<evidence type="ECO:0000256" key="9">
    <source>
        <dbReference type="ARBA" id="ARBA00022741"/>
    </source>
</evidence>
<sequence>MQPSAPDVLNCVDEPIRVPGSIQQHGFFLLTLPDYEVIVAASENSQRFLNVPLRLVVGSKLDDFFEREVMSAFRFHKKICAHGEDGLGTYLGTFRIGDNLFSAMTHCIGPYRALEFEQQESVVGPETMNAVITNFVSTLNRLRTEQELCDSLTRQFSQLTGFDRVMLYSFDAEGHGTVLSEINNGRLPSYLGLAFPASDIPAQARDLYVQNTVRIIPDANYVPSPLVGNPSVEPATLDLSLSVLRSVSPIHLQYMRNMGTMASMSVSLVLDGKLWGLISGHNAEPKLVPYLIRSACDMLSRMGATQLNAFRASRELEQTRHFHSIQRRLLTLIASEPNYLDALGEHRDVLMDVTNAQGIALLLDGSVRVAGITPPESTLHRLAAWLDSRPEIQTFFTSHLAADLPPELADLAEELRPAASGLLLVRISSVRCRWVVWFRPEVISTIAWAGNPADADKAKETLTPRASFGQWKEIVRGRSREWTQMEIDSAEDFRAALTTISLRRAEEAIEEGEARFHRLTQALPIKIFTVDDDGALTYVNDRWREAGLCPQGNWFEEPLLDAEDAAGFGERWEQAVQAGTDFEAELRLASPSGGPERWNYLRITPFQRAGSVRVGWIGSLLDLTERKERETAMRMSEKLALTGRMTSVIAHEINNPLEAITNLMYLLREEFSRDGNAGTYIAMVESELERISGITKQTLRWNRETSDVAETCNAGAMVDEVLRLFAGKIRNRQIRVTITGDRSTPLRGFLGQLRQVLANLVSNAIDASPIDGKGTVIVELLKEAAPDGTLIQTGFSVCDNGRGIDAATKARLFEPFHSTKGDLGNGLGLYISREIVERHHGRILVETAPGEGTRMTVWLPA</sequence>
<dbReference type="InterPro" id="IPR013656">
    <property type="entry name" value="PAS_4"/>
</dbReference>
<keyword evidence="8" id="KW-0808">Transferase</keyword>
<evidence type="ECO:0000256" key="11">
    <source>
        <dbReference type="ARBA" id="ARBA00022840"/>
    </source>
</evidence>
<dbReference type="Gene3D" id="1.10.287.130">
    <property type="match status" value="1"/>
</dbReference>
<dbReference type="Pfam" id="PF08446">
    <property type="entry name" value="PAS_2"/>
    <property type="match status" value="1"/>
</dbReference>
<gene>
    <name evidence="18" type="ORF">SAMN05421819_2176</name>
</gene>
<evidence type="ECO:0000256" key="1">
    <source>
        <dbReference type="ARBA" id="ARBA00000085"/>
    </source>
</evidence>
<dbReference type="InterPro" id="IPR043150">
    <property type="entry name" value="Phytochrome_PHY_sf"/>
</dbReference>
<feature type="domain" description="PAC" evidence="17">
    <location>
        <begin position="582"/>
        <end position="635"/>
    </location>
</feature>
<comment type="subunit">
    <text evidence="3">Homodimer.</text>
</comment>
<dbReference type="InterPro" id="IPR003018">
    <property type="entry name" value="GAF"/>
</dbReference>
<dbReference type="SMART" id="SM00388">
    <property type="entry name" value="HisKA"/>
    <property type="match status" value="1"/>
</dbReference>
<dbReference type="OrthoDB" id="9766459at2"/>
<dbReference type="InterPro" id="IPR036890">
    <property type="entry name" value="HATPase_C_sf"/>
</dbReference>
<keyword evidence="14" id="KW-0675">Receptor</keyword>
<dbReference type="NCBIfam" id="TIGR00229">
    <property type="entry name" value="sensory_box"/>
    <property type="match status" value="1"/>
</dbReference>
<dbReference type="CDD" id="cd00082">
    <property type="entry name" value="HisKA"/>
    <property type="match status" value="1"/>
</dbReference>
<dbReference type="InterPro" id="IPR005467">
    <property type="entry name" value="His_kinase_dom"/>
</dbReference>
<feature type="domain" description="Histidine kinase" evidence="16">
    <location>
        <begin position="648"/>
        <end position="861"/>
    </location>
</feature>
<dbReference type="SUPFAM" id="SSF55781">
    <property type="entry name" value="GAF domain-like"/>
    <property type="match status" value="2"/>
</dbReference>
<dbReference type="Pfam" id="PF00512">
    <property type="entry name" value="HisKA"/>
    <property type="match status" value="1"/>
</dbReference>
<dbReference type="GO" id="GO:0005524">
    <property type="term" value="F:ATP binding"/>
    <property type="evidence" value="ECO:0007669"/>
    <property type="project" value="UniProtKB-KW"/>
</dbReference>
<evidence type="ECO:0000256" key="5">
    <source>
        <dbReference type="ARBA" id="ARBA00022543"/>
    </source>
</evidence>
<dbReference type="Pfam" id="PF01590">
    <property type="entry name" value="GAF"/>
    <property type="match status" value="1"/>
</dbReference>
<evidence type="ECO:0000256" key="12">
    <source>
        <dbReference type="ARBA" id="ARBA00022991"/>
    </source>
</evidence>
<dbReference type="InterPro" id="IPR000700">
    <property type="entry name" value="PAS-assoc_C"/>
</dbReference>
<dbReference type="Gene3D" id="3.30.450.20">
    <property type="entry name" value="PAS domain"/>
    <property type="match status" value="2"/>
</dbReference>
<dbReference type="RefSeq" id="WP_103933055.1">
    <property type="nucleotide sequence ID" value="NZ_FNVA01000003.1"/>
</dbReference>
<dbReference type="GO" id="GO:0009881">
    <property type="term" value="F:photoreceptor activity"/>
    <property type="evidence" value="ECO:0007669"/>
    <property type="project" value="UniProtKB-KW"/>
</dbReference>
<evidence type="ECO:0000259" key="16">
    <source>
        <dbReference type="PROSITE" id="PS50109"/>
    </source>
</evidence>
<dbReference type="Gene3D" id="3.30.450.40">
    <property type="match status" value="1"/>
</dbReference>
<dbReference type="PROSITE" id="PS50109">
    <property type="entry name" value="HIS_KIN"/>
    <property type="match status" value="1"/>
</dbReference>
<dbReference type="PRINTS" id="PR01033">
    <property type="entry name" value="PHYTOCHROME"/>
</dbReference>
<evidence type="ECO:0000256" key="4">
    <source>
        <dbReference type="ARBA" id="ARBA00012438"/>
    </source>
</evidence>
<dbReference type="SMART" id="SM00065">
    <property type="entry name" value="GAF"/>
    <property type="match status" value="1"/>
</dbReference>
<evidence type="ECO:0000313" key="18">
    <source>
        <dbReference type="EMBL" id="SEG20287.1"/>
    </source>
</evidence>
<comment type="similarity">
    <text evidence="2">In the N-terminal section; belongs to the phytochrome family.</text>
</comment>
<dbReference type="InterPro" id="IPR029016">
    <property type="entry name" value="GAF-like_dom_sf"/>
</dbReference>
<dbReference type="InterPro" id="IPR013515">
    <property type="entry name" value="Phytochrome_cen-reg"/>
</dbReference>
<dbReference type="PANTHER" id="PTHR43065:SF10">
    <property type="entry name" value="PEROXIDE STRESS-ACTIVATED HISTIDINE KINASE MAK3"/>
    <property type="match status" value="1"/>
</dbReference>
<keyword evidence="5" id="KW-0600">Photoreceptor protein</keyword>
<keyword evidence="19" id="KW-1185">Reference proteome</keyword>
<dbReference type="SUPFAM" id="SSF55874">
    <property type="entry name" value="ATPase domain of HSP90 chaperone/DNA topoisomerase II/histidine kinase"/>
    <property type="match status" value="1"/>
</dbReference>
<dbReference type="GO" id="GO:0006355">
    <property type="term" value="P:regulation of DNA-templated transcription"/>
    <property type="evidence" value="ECO:0007669"/>
    <property type="project" value="InterPro"/>
</dbReference>
<dbReference type="PANTHER" id="PTHR43065">
    <property type="entry name" value="SENSOR HISTIDINE KINASE"/>
    <property type="match status" value="1"/>
</dbReference>
<dbReference type="InterPro" id="IPR003661">
    <property type="entry name" value="HisK_dim/P_dom"/>
</dbReference>
<dbReference type="InterPro" id="IPR035965">
    <property type="entry name" value="PAS-like_dom_sf"/>
</dbReference>
<keyword evidence="12" id="KW-0157">Chromophore</keyword>
<evidence type="ECO:0000256" key="10">
    <source>
        <dbReference type="ARBA" id="ARBA00022777"/>
    </source>
</evidence>
<dbReference type="InterPro" id="IPR036097">
    <property type="entry name" value="HisK_dim/P_sf"/>
</dbReference>
<comment type="catalytic activity">
    <reaction evidence="1">
        <text>ATP + protein L-histidine = ADP + protein N-phospho-L-histidine.</text>
        <dbReference type="EC" id="2.7.13.3"/>
    </reaction>
</comment>
<dbReference type="GO" id="GO:0000155">
    <property type="term" value="F:phosphorelay sensor kinase activity"/>
    <property type="evidence" value="ECO:0007669"/>
    <property type="project" value="InterPro"/>
</dbReference>
<dbReference type="InterPro" id="IPR003594">
    <property type="entry name" value="HATPase_dom"/>
</dbReference>
<keyword evidence="11" id="KW-0067">ATP-binding</keyword>
<keyword evidence="10" id="KW-0418">Kinase</keyword>
<feature type="domain" description="Phytochrome chromophore attachment site" evidence="15">
    <location>
        <begin position="144"/>
        <end position="301"/>
    </location>
</feature>
<dbReference type="PROSITE" id="PS50113">
    <property type="entry name" value="PAC"/>
    <property type="match status" value="1"/>
</dbReference>
<dbReference type="Gene3D" id="3.30.565.10">
    <property type="entry name" value="Histidine kinase-like ATPase, C-terminal domain"/>
    <property type="match status" value="1"/>
</dbReference>
<dbReference type="SUPFAM" id="SSF55785">
    <property type="entry name" value="PYP-like sensor domain (PAS domain)"/>
    <property type="match status" value="2"/>
</dbReference>
<dbReference type="Pfam" id="PF02518">
    <property type="entry name" value="HATPase_c"/>
    <property type="match status" value="1"/>
</dbReference>
<evidence type="ECO:0000256" key="13">
    <source>
        <dbReference type="ARBA" id="ARBA00023012"/>
    </source>
</evidence>
<evidence type="ECO:0000256" key="8">
    <source>
        <dbReference type="ARBA" id="ARBA00022679"/>
    </source>
</evidence>
<dbReference type="Proteomes" id="UP000236728">
    <property type="component" value="Unassembled WGS sequence"/>
</dbReference>
<dbReference type="SUPFAM" id="SSF47384">
    <property type="entry name" value="Homodimeric domain of signal transducing histidine kinase"/>
    <property type="match status" value="1"/>
</dbReference>
<evidence type="ECO:0000256" key="14">
    <source>
        <dbReference type="ARBA" id="ARBA00023170"/>
    </source>
</evidence>
<evidence type="ECO:0000256" key="6">
    <source>
        <dbReference type="ARBA" id="ARBA00022553"/>
    </source>
</evidence>
<evidence type="ECO:0000256" key="3">
    <source>
        <dbReference type="ARBA" id="ARBA00011738"/>
    </source>
</evidence>
<dbReference type="EC" id="2.7.13.3" evidence="4"/>
<dbReference type="InterPro" id="IPR013654">
    <property type="entry name" value="PAS_2"/>
</dbReference>
<evidence type="ECO:0000259" key="15">
    <source>
        <dbReference type="PROSITE" id="PS50046"/>
    </source>
</evidence>
<keyword evidence="7" id="KW-0716">Sensory transduction</keyword>
<keyword evidence="13" id="KW-0902">Two-component regulatory system</keyword>
<name>A0A1H5Y9H3_9BACT</name>
<dbReference type="CDD" id="cd00130">
    <property type="entry name" value="PAS"/>
    <property type="match status" value="1"/>
</dbReference>
<dbReference type="EMBL" id="FNVA01000003">
    <property type="protein sequence ID" value="SEG20287.1"/>
    <property type="molecule type" value="Genomic_DNA"/>
</dbReference>
<proteinExistence type="inferred from homology"/>
<dbReference type="AlphaFoldDB" id="A0A1H5Y9H3"/>
<dbReference type="Gene3D" id="3.30.450.270">
    <property type="match status" value="1"/>
</dbReference>
<dbReference type="SMART" id="SM00387">
    <property type="entry name" value="HATPase_c"/>
    <property type="match status" value="1"/>
</dbReference>
<protein>
    <recommendedName>
        <fullName evidence="4">histidine kinase</fullName>
        <ecNumber evidence="4">2.7.13.3</ecNumber>
    </recommendedName>
</protein>
<accession>A0A1H5Y9H3</accession>
<dbReference type="InterPro" id="IPR000014">
    <property type="entry name" value="PAS"/>
</dbReference>
<evidence type="ECO:0000256" key="2">
    <source>
        <dbReference type="ARBA" id="ARBA00006402"/>
    </source>
</evidence>
<organism evidence="18 19">
    <name type="scientific">Bryocella elongata</name>
    <dbReference type="NCBI Taxonomy" id="863522"/>
    <lineage>
        <taxon>Bacteria</taxon>
        <taxon>Pseudomonadati</taxon>
        <taxon>Acidobacteriota</taxon>
        <taxon>Terriglobia</taxon>
        <taxon>Terriglobales</taxon>
        <taxon>Acidobacteriaceae</taxon>
        <taxon>Bryocella</taxon>
    </lineage>
</organism>
<dbReference type="GO" id="GO:0009584">
    <property type="term" value="P:detection of visible light"/>
    <property type="evidence" value="ECO:0007669"/>
    <property type="project" value="InterPro"/>
</dbReference>
<dbReference type="InterPro" id="IPR016132">
    <property type="entry name" value="Phyto_chromo_attachment"/>
</dbReference>
<dbReference type="Pfam" id="PF00360">
    <property type="entry name" value="PHY"/>
    <property type="match status" value="1"/>
</dbReference>
<reference evidence="18 19" key="1">
    <citation type="submission" date="2016-10" db="EMBL/GenBank/DDBJ databases">
        <authorList>
            <person name="de Groot N.N."/>
        </authorList>
    </citation>
    <scope>NUCLEOTIDE SEQUENCE [LARGE SCALE GENOMIC DNA]</scope>
    <source>
        <strain evidence="18 19">DSM 22489</strain>
    </source>
</reference>
<dbReference type="Pfam" id="PF08448">
    <property type="entry name" value="PAS_4"/>
    <property type="match status" value="1"/>
</dbReference>
<evidence type="ECO:0000313" key="19">
    <source>
        <dbReference type="Proteomes" id="UP000236728"/>
    </source>
</evidence>
<evidence type="ECO:0000256" key="7">
    <source>
        <dbReference type="ARBA" id="ARBA00022606"/>
    </source>
</evidence>
<dbReference type="PROSITE" id="PS50046">
    <property type="entry name" value="PHYTOCHROME_2"/>
    <property type="match status" value="1"/>
</dbReference>